<dbReference type="RefSeq" id="WP_241436638.1">
    <property type="nucleotide sequence ID" value="NZ_CP093033.1"/>
</dbReference>
<evidence type="ECO:0000313" key="1">
    <source>
        <dbReference type="EMBL" id="UNF28860.1"/>
    </source>
</evidence>
<reference evidence="1 2" key="1">
    <citation type="submission" date="2022-02" db="EMBL/GenBank/DDBJ databases">
        <title>Genomic structural plasticity of rodent-associated Bartonella in nature.</title>
        <authorList>
            <person name="Sousa K.C.M."/>
            <person name="Gutierrez R."/>
            <person name="Yahalomi D."/>
            <person name="Shalit T."/>
            <person name="Markus B."/>
            <person name="Nachum-Biala Y."/>
            <person name="Hawlena H."/>
            <person name="Marcos-Hadad E."/>
            <person name="Hazkani-Covo E."/>
            <person name="Neves H.R."/>
            <person name="Covo S."/>
            <person name="Harrus S."/>
        </authorList>
    </citation>
    <scope>NUCLEOTIDE SEQUENCE [LARGE SCALE GENOMIC DNA]</scope>
    <source>
        <strain evidence="1 2">B35_1_2</strain>
    </source>
</reference>
<dbReference type="Proteomes" id="UP000829580">
    <property type="component" value="Chromosome"/>
</dbReference>
<protein>
    <recommendedName>
        <fullName evidence="3">Transmembrane protein</fullName>
    </recommendedName>
</protein>
<name>A0ABY3VWF6_9HYPH</name>
<proteinExistence type="predicted"/>
<dbReference type="EMBL" id="CP093033">
    <property type="protein sequence ID" value="UNF28860.1"/>
    <property type="molecule type" value="Genomic_DNA"/>
</dbReference>
<accession>A0ABY3VWF6</accession>
<evidence type="ECO:0008006" key="3">
    <source>
        <dbReference type="Google" id="ProtNLM"/>
    </source>
</evidence>
<gene>
    <name evidence="1" type="ORF">MNL13_06550</name>
</gene>
<keyword evidence="2" id="KW-1185">Reference proteome</keyword>
<evidence type="ECO:0000313" key="2">
    <source>
        <dbReference type="Proteomes" id="UP000829580"/>
    </source>
</evidence>
<sequence length="51" mass="5597">MGHVHCGVGEGAGVVDSVGGEWVVMRVRGSNFLYKGIWRVIFFSFGKRIVV</sequence>
<organism evidence="1 2">
    <name type="scientific">Bartonella krasnovii</name>
    <dbReference type="NCBI Taxonomy" id="2267275"/>
    <lineage>
        <taxon>Bacteria</taxon>
        <taxon>Pseudomonadati</taxon>
        <taxon>Pseudomonadota</taxon>
        <taxon>Alphaproteobacteria</taxon>
        <taxon>Hyphomicrobiales</taxon>
        <taxon>Bartonellaceae</taxon>
        <taxon>Bartonella</taxon>
    </lineage>
</organism>